<organism evidence="1">
    <name type="scientific">Anguilla anguilla</name>
    <name type="common">European freshwater eel</name>
    <name type="synonym">Muraena anguilla</name>
    <dbReference type="NCBI Taxonomy" id="7936"/>
    <lineage>
        <taxon>Eukaryota</taxon>
        <taxon>Metazoa</taxon>
        <taxon>Chordata</taxon>
        <taxon>Craniata</taxon>
        <taxon>Vertebrata</taxon>
        <taxon>Euteleostomi</taxon>
        <taxon>Actinopterygii</taxon>
        <taxon>Neopterygii</taxon>
        <taxon>Teleostei</taxon>
        <taxon>Anguilliformes</taxon>
        <taxon>Anguillidae</taxon>
        <taxon>Anguilla</taxon>
    </lineage>
</organism>
<accession>A0A0E9PES6</accession>
<proteinExistence type="predicted"/>
<protein>
    <submittedName>
        <fullName evidence="1">Uncharacterized protein</fullName>
    </submittedName>
</protein>
<reference evidence="1" key="2">
    <citation type="journal article" date="2015" name="Fish Shellfish Immunol.">
        <title>Early steps in the European eel (Anguilla anguilla)-Vibrio vulnificus interaction in the gills: Role of the RtxA13 toxin.</title>
        <authorList>
            <person name="Callol A."/>
            <person name="Pajuelo D."/>
            <person name="Ebbesson L."/>
            <person name="Teles M."/>
            <person name="MacKenzie S."/>
            <person name="Amaro C."/>
        </authorList>
    </citation>
    <scope>NUCLEOTIDE SEQUENCE</scope>
</reference>
<dbReference type="AlphaFoldDB" id="A0A0E9PES6"/>
<sequence length="17" mass="2007">MQLLLLIKHLQGIKEET</sequence>
<reference evidence="1" key="1">
    <citation type="submission" date="2014-11" db="EMBL/GenBank/DDBJ databases">
        <authorList>
            <person name="Amaro Gonzalez C."/>
        </authorList>
    </citation>
    <scope>NUCLEOTIDE SEQUENCE</scope>
</reference>
<evidence type="ECO:0000313" key="1">
    <source>
        <dbReference type="EMBL" id="JAH03039.1"/>
    </source>
</evidence>
<dbReference type="EMBL" id="GBXM01105538">
    <property type="protein sequence ID" value="JAH03039.1"/>
    <property type="molecule type" value="Transcribed_RNA"/>
</dbReference>
<name>A0A0E9PES6_ANGAN</name>